<dbReference type="STRING" id="526218.Sterm_0190"/>
<protein>
    <submittedName>
        <fullName evidence="1">Uncharacterized protein</fullName>
    </submittedName>
</protein>
<sequence length="146" mass="18065">MDYKKLSREERDRLLKSELTSEKIKFMEKYKLFSTGDLRWYTDKNNTPERIYFSHKFLKNNGIMEILFRKYQFCFAKLKYFRENIEKYEAFKYDPKEGFVKTEMWDAEFFKHKKSGRFIDLRYLQQITELNIFLSFVSWLEDESNG</sequence>
<evidence type="ECO:0000313" key="2">
    <source>
        <dbReference type="Proteomes" id="UP000000845"/>
    </source>
</evidence>
<dbReference type="AlphaFoldDB" id="D1AKQ9"/>
<dbReference type="HOGENOM" id="CLU_145966_0_0_0"/>
<dbReference type="EMBL" id="CP001739">
    <property type="protein sequence ID" value="ACZ07075.1"/>
    <property type="molecule type" value="Genomic_DNA"/>
</dbReference>
<gene>
    <name evidence="1" type="ordered locus">Sterm_0190</name>
</gene>
<keyword evidence="2" id="KW-1185">Reference proteome</keyword>
<evidence type="ECO:0000313" key="1">
    <source>
        <dbReference type="EMBL" id="ACZ07075.1"/>
    </source>
</evidence>
<organism evidence="1 2">
    <name type="scientific">Sebaldella termitidis (strain ATCC 33386 / NCTC 11300)</name>
    <dbReference type="NCBI Taxonomy" id="526218"/>
    <lineage>
        <taxon>Bacteria</taxon>
        <taxon>Fusobacteriati</taxon>
        <taxon>Fusobacteriota</taxon>
        <taxon>Fusobacteriia</taxon>
        <taxon>Fusobacteriales</taxon>
        <taxon>Leptotrichiaceae</taxon>
        <taxon>Sebaldella</taxon>
    </lineage>
</organism>
<accession>D1AKQ9</accession>
<dbReference type="Proteomes" id="UP000000845">
    <property type="component" value="Chromosome"/>
</dbReference>
<reference evidence="2" key="1">
    <citation type="submission" date="2009-09" db="EMBL/GenBank/DDBJ databases">
        <title>The complete chromosome of Sebaldella termitidis ATCC 33386.</title>
        <authorList>
            <consortium name="US DOE Joint Genome Institute (JGI-PGF)"/>
            <person name="Lucas S."/>
            <person name="Copeland A."/>
            <person name="Lapidus A."/>
            <person name="Glavina del Rio T."/>
            <person name="Dalin E."/>
            <person name="Tice H."/>
            <person name="Bruce D."/>
            <person name="Goodwin L."/>
            <person name="Pitluck S."/>
            <person name="Kyrpides N."/>
            <person name="Mavromatis K."/>
            <person name="Ivanova N."/>
            <person name="Mikhailova N."/>
            <person name="Sims D."/>
            <person name="Meincke L."/>
            <person name="Brettin T."/>
            <person name="Detter J.C."/>
            <person name="Han C."/>
            <person name="Larimer F."/>
            <person name="Land M."/>
            <person name="Hauser L."/>
            <person name="Markowitz V."/>
            <person name="Cheng J.F."/>
            <person name="Hugenholtz P."/>
            <person name="Woyke T."/>
            <person name="Wu D."/>
            <person name="Eisen J.A."/>
        </authorList>
    </citation>
    <scope>NUCLEOTIDE SEQUENCE [LARGE SCALE GENOMIC DNA]</scope>
    <source>
        <strain evidence="2">ATCC 33386 / NCTC 11300</strain>
    </source>
</reference>
<proteinExistence type="predicted"/>
<dbReference type="RefSeq" id="WP_012859674.1">
    <property type="nucleotide sequence ID" value="NC_013517.1"/>
</dbReference>
<name>D1AKQ9_SEBTE</name>
<dbReference type="eggNOG" id="ENOG503398B">
    <property type="taxonomic scope" value="Bacteria"/>
</dbReference>
<dbReference type="KEGG" id="str:Sterm_0190"/>
<reference evidence="1 2" key="2">
    <citation type="journal article" date="2010" name="Stand. Genomic Sci.">
        <title>Complete genome sequence of Sebaldella termitidis type strain (NCTC 11300).</title>
        <authorList>
            <person name="Harmon-Smith M."/>
            <person name="Celia L."/>
            <person name="Chertkov O."/>
            <person name="Lapidus A."/>
            <person name="Copeland A."/>
            <person name="Glavina Del Rio T."/>
            <person name="Nolan M."/>
            <person name="Lucas S."/>
            <person name="Tice H."/>
            <person name="Cheng J.F."/>
            <person name="Han C."/>
            <person name="Detter J.C."/>
            <person name="Bruce D."/>
            <person name="Goodwin L."/>
            <person name="Pitluck S."/>
            <person name="Pati A."/>
            <person name="Liolios K."/>
            <person name="Ivanova N."/>
            <person name="Mavromatis K."/>
            <person name="Mikhailova N."/>
            <person name="Chen A."/>
            <person name="Palaniappan K."/>
            <person name="Land M."/>
            <person name="Hauser L."/>
            <person name="Chang Y.J."/>
            <person name="Jeffries C.D."/>
            <person name="Brettin T."/>
            <person name="Goker M."/>
            <person name="Beck B."/>
            <person name="Bristow J."/>
            <person name="Eisen J.A."/>
            <person name="Markowitz V."/>
            <person name="Hugenholtz P."/>
            <person name="Kyrpides N.C."/>
            <person name="Klenk H.P."/>
            <person name="Chen F."/>
        </authorList>
    </citation>
    <scope>NUCLEOTIDE SEQUENCE [LARGE SCALE GENOMIC DNA]</scope>
    <source>
        <strain evidence="2">ATCC 33386 / NCTC 11300</strain>
    </source>
</reference>